<evidence type="ECO:0000313" key="3">
    <source>
        <dbReference type="EMBL" id="MFI7589198.1"/>
    </source>
</evidence>
<keyword evidence="1" id="KW-0812">Transmembrane</keyword>
<dbReference type="InterPro" id="IPR029058">
    <property type="entry name" value="AB_hydrolase_fold"/>
</dbReference>
<dbReference type="Proteomes" id="UP001612915">
    <property type="component" value="Unassembled WGS sequence"/>
</dbReference>
<dbReference type="EMBL" id="JBITLV010000007">
    <property type="protein sequence ID" value="MFI7589198.1"/>
    <property type="molecule type" value="Genomic_DNA"/>
</dbReference>
<dbReference type="PANTHER" id="PTHR12277">
    <property type="entry name" value="ALPHA/BETA HYDROLASE DOMAIN-CONTAINING PROTEIN"/>
    <property type="match status" value="1"/>
</dbReference>
<reference evidence="3 4" key="1">
    <citation type="submission" date="2024-10" db="EMBL/GenBank/DDBJ databases">
        <title>The Natural Products Discovery Center: Release of the First 8490 Sequenced Strains for Exploring Actinobacteria Biosynthetic Diversity.</title>
        <authorList>
            <person name="Kalkreuter E."/>
            <person name="Kautsar S.A."/>
            <person name="Yang D."/>
            <person name="Bader C.D."/>
            <person name="Teijaro C.N."/>
            <person name="Fluegel L."/>
            <person name="Davis C.M."/>
            <person name="Simpson J.R."/>
            <person name="Lauterbach L."/>
            <person name="Steele A.D."/>
            <person name="Gui C."/>
            <person name="Meng S."/>
            <person name="Li G."/>
            <person name="Viehrig K."/>
            <person name="Ye F."/>
            <person name="Su P."/>
            <person name="Kiefer A.F."/>
            <person name="Nichols A."/>
            <person name="Cepeda A.J."/>
            <person name="Yan W."/>
            <person name="Fan B."/>
            <person name="Jiang Y."/>
            <person name="Adhikari A."/>
            <person name="Zheng C.-J."/>
            <person name="Schuster L."/>
            <person name="Cowan T.M."/>
            <person name="Smanski M.J."/>
            <person name="Chevrette M.G."/>
            <person name="De Carvalho L.P.S."/>
            <person name="Shen B."/>
        </authorList>
    </citation>
    <scope>NUCLEOTIDE SEQUENCE [LARGE SCALE GENOMIC DNA]</scope>
    <source>
        <strain evidence="3 4">NPDC049639</strain>
    </source>
</reference>
<dbReference type="GO" id="GO:0016787">
    <property type="term" value="F:hydrolase activity"/>
    <property type="evidence" value="ECO:0007669"/>
    <property type="project" value="UniProtKB-KW"/>
</dbReference>
<dbReference type="RefSeq" id="WP_398283684.1">
    <property type="nucleotide sequence ID" value="NZ_JBITLV010000007.1"/>
</dbReference>
<dbReference type="SUPFAM" id="SSF53474">
    <property type="entry name" value="alpha/beta-Hydrolases"/>
    <property type="match status" value="1"/>
</dbReference>
<accession>A0ABW8AS27</accession>
<keyword evidence="1" id="KW-0472">Membrane</keyword>
<keyword evidence="3" id="KW-0378">Hydrolase</keyword>
<gene>
    <name evidence="3" type="ORF">ACIB24_19205</name>
</gene>
<name>A0ABW8AS27_9ACTN</name>
<dbReference type="InterPro" id="IPR000073">
    <property type="entry name" value="AB_hydrolase_1"/>
</dbReference>
<evidence type="ECO:0000256" key="1">
    <source>
        <dbReference type="SAM" id="Phobius"/>
    </source>
</evidence>
<evidence type="ECO:0000313" key="4">
    <source>
        <dbReference type="Proteomes" id="UP001612915"/>
    </source>
</evidence>
<dbReference type="Gene3D" id="3.40.50.1820">
    <property type="entry name" value="alpha/beta hydrolase"/>
    <property type="match status" value="1"/>
</dbReference>
<protein>
    <submittedName>
        <fullName evidence="3">Alpha/beta hydrolase</fullName>
    </submittedName>
</protein>
<evidence type="ECO:0000259" key="2">
    <source>
        <dbReference type="Pfam" id="PF12697"/>
    </source>
</evidence>
<keyword evidence="1" id="KW-1133">Transmembrane helix</keyword>
<dbReference type="Pfam" id="PF12697">
    <property type="entry name" value="Abhydrolase_6"/>
    <property type="match status" value="1"/>
</dbReference>
<comment type="caution">
    <text evidence="3">The sequence shown here is derived from an EMBL/GenBank/DDBJ whole genome shotgun (WGS) entry which is preliminary data.</text>
</comment>
<feature type="domain" description="AB hydrolase-1" evidence="2">
    <location>
        <begin position="97"/>
        <end position="312"/>
    </location>
</feature>
<dbReference type="PANTHER" id="PTHR12277:SF79">
    <property type="entry name" value="XAA-PRO DIPEPTIDYL-PEPTIDASE-RELATED"/>
    <property type="match status" value="1"/>
</dbReference>
<keyword evidence="4" id="KW-1185">Reference proteome</keyword>
<organism evidence="3 4">
    <name type="scientific">Spongisporangium articulatum</name>
    <dbReference type="NCBI Taxonomy" id="3362603"/>
    <lineage>
        <taxon>Bacteria</taxon>
        <taxon>Bacillati</taxon>
        <taxon>Actinomycetota</taxon>
        <taxon>Actinomycetes</taxon>
        <taxon>Kineosporiales</taxon>
        <taxon>Kineosporiaceae</taxon>
        <taxon>Spongisporangium</taxon>
    </lineage>
</organism>
<proteinExistence type="predicted"/>
<feature type="transmembrane region" description="Helical" evidence="1">
    <location>
        <begin position="16"/>
        <end position="42"/>
    </location>
</feature>
<sequence>MTGERDGGHRRGRRRLALGAAVAGGTSVAAGLSAVAAAGLFARLVRPRVPATHFSGDPRTAHGLDFREVVVPADSGDLPAWLVEAGVGTGASHTWAVLVHGPGGDRTETLRALPILHRLGITSLAVGSAAVAGDPGQPLDRFRLADAQWQDVEAAVVHAVRHGAQDVVLVGWSVGATAVLQAAVQSWTAQRVRGLVLDSPVLDWRQALAHEVLPGRFAAPVGWAGRQVLAHPRAWRLVGRAPAEVQRLDWVARADSLRLPTLLLQGTDDEIAPARAAHQFADARPDLVTYQEFPGAGHAATWNTDPEGWAAALARFLLRL</sequence>